<name>A0A8S3AR48_9BILA</name>
<organism evidence="3 5">
    <name type="scientific">Rotaria magnacalcarata</name>
    <dbReference type="NCBI Taxonomy" id="392030"/>
    <lineage>
        <taxon>Eukaryota</taxon>
        <taxon>Metazoa</taxon>
        <taxon>Spiralia</taxon>
        <taxon>Gnathifera</taxon>
        <taxon>Rotifera</taxon>
        <taxon>Eurotatoria</taxon>
        <taxon>Bdelloidea</taxon>
        <taxon>Philodinida</taxon>
        <taxon>Philodinidae</taxon>
        <taxon>Rotaria</taxon>
    </lineage>
</organism>
<dbReference type="PANTHER" id="PTHR10972">
    <property type="entry name" value="OXYSTEROL-BINDING PROTEIN-RELATED"/>
    <property type="match status" value="1"/>
</dbReference>
<comment type="similarity">
    <text evidence="1">Belongs to the OSBP family.</text>
</comment>
<dbReference type="PANTHER" id="PTHR10972:SF205">
    <property type="entry name" value="OXYSTEROL-BINDING PROTEIN 1"/>
    <property type="match status" value="1"/>
</dbReference>
<evidence type="ECO:0000313" key="5">
    <source>
        <dbReference type="Proteomes" id="UP000681967"/>
    </source>
</evidence>
<dbReference type="GO" id="GO:0005829">
    <property type="term" value="C:cytosol"/>
    <property type="evidence" value="ECO:0007669"/>
    <property type="project" value="TreeGrafter"/>
</dbReference>
<dbReference type="Proteomes" id="UP000676336">
    <property type="component" value="Unassembled WGS sequence"/>
</dbReference>
<dbReference type="GO" id="GO:0005886">
    <property type="term" value="C:plasma membrane"/>
    <property type="evidence" value="ECO:0007669"/>
    <property type="project" value="TreeGrafter"/>
</dbReference>
<feature type="non-terminal residue" evidence="3">
    <location>
        <position position="66"/>
    </location>
</feature>
<dbReference type="InterPro" id="IPR000648">
    <property type="entry name" value="Oxysterol-bd"/>
</dbReference>
<dbReference type="GO" id="GO:0032934">
    <property type="term" value="F:sterol binding"/>
    <property type="evidence" value="ECO:0007669"/>
    <property type="project" value="TreeGrafter"/>
</dbReference>
<proteinExistence type="inferred from homology"/>
<dbReference type="EMBL" id="CAJOBH010130941">
    <property type="protein sequence ID" value="CAF4756861.1"/>
    <property type="molecule type" value="Genomic_DNA"/>
</dbReference>
<dbReference type="Proteomes" id="UP000681967">
    <property type="component" value="Unassembled WGS sequence"/>
</dbReference>
<dbReference type="InterPro" id="IPR037239">
    <property type="entry name" value="OSBP_sf"/>
</dbReference>
<evidence type="ECO:0000256" key="2">
    <source>
        <dbReference type="ARBA" id="ARBA00022553"/>
    </source>
</evidence>
<gene>
    <name evidence="3" type="ORF">BYL167_LOCUS46340</name>
    <name evidence="4" type="ORF">SMN809_LOCUS48996</name>
</gene>
<dbReference type="GO" id="GO:0097038">
    <property type="term" value="C:perinuclear endoplasmic reticulum"/>
    <property type="evidence" value="ECO:0007669"/>
    <property type="project" value="TreeGrafter"/>
</dbReference>
<dbReference type="EMBL" id="CAJOBI010158781">
    <property type="protein sequence ID" value="CAF4842367.1"/>
    <property type="molecule type" value="Genomic_DNA"/>
</dbReference>
<sequence length="66" mass="7512">PLSFLQRVAECLEYSTLLDQAVVADTIVERFHLITAFVISTLSAHLERMSKPFNPLLGETYELNMK</sequence>
<dbReference type="AlphaFoldDB" id="A0A8S3AR48"/>
<protein>
    <submittedName>
        <fullName evidence="3">Uncharacterized protein</fullName>
    </submittedName>
</protein>
<feature type="non-terminal residue" evidence="3">
    <location>
        <position position="1"/>
    </location>
</feature>
<dbReference type="Pfam" id="PF01237">
    <property type="entry name" value="Oxysterol_BP"/>
    <property type="match status" value="1"/>
</dbReference>
<dbReference type="SUPFAM" id="SSF144000">
    <property type="entry name" value="Oxysterol-binding protein-like"/>
    <property type="match status" value="1"/>
</dbReference>
<evidence type="ECO:0000313" key="3">
    <source>
        <dbReference type="EMBL" id="CAF4756861.1"/>
    </source>
</evidence>
<comment type="caution">
    <text evidence="3">The sequence shown here is derived from an EMBL/GenBank/DDBJ whole genome shotgun (WGS) entry which is preliminary data.</text>
</comment>
<accession>A0A8S3AR48</accession>
<evidence type="ECO:0000313" key="4">
    <source>
        <dbReference type="EMBL" id="CAF4842367.1"/>
    </source>
</evidence>
<reference evidence="3" key="1">
    <citation type="submission" date="2021-02" db="EMBL/GenBank/DDBJ databases">
        <authorList>
            <person name="Nowell W R."/>
        </authorList>
    </citation>
    <scope>NUCLEOTIDE SEQUENCE</scope>
</reference>
<keyword evidence="2" id="KW-0597">Phosphoprotein</keyword>
<evidence type="ECO:0000256" key="1">
    <source>
        <dbReference type="ARBA" id="ARBA00008842"/>
    </source>
</evidence>